<comment type="similarity">
    <text evidence="1">Belongs to the YggT family.</text>
</comment>
<gene>
    <name evidence="3" type="ORF">ATC1_131413</name>
</gene>
<dbReference type="RefSeq" id="WP_062282594.1">
    <property type="nucleotide sequence ID" value="NZ_DF968181.1"/>
</dbReference>
<keyword evidence="2" id="KW-0812">Transmembrane</keyword>
<dbReference type="InterPro" id="IPR003425">
    <property type="entry name" value="CCB3/YggT"/>
</dbReference>
<name>A0A0S7BX94_9CHLR</name>
<reference evidence="3" key="1">
    <citation type="journal article" date="2015" name="Genome Announc.">
        <title>Draft Genome Sequence of Anaerolineae Strain TC1, a Novel Isolate from a Methanogenic Wastewater Treatment System.</title>
        <authorList>
            <person name="Matsuura N."/>
            <person name="Tourlousse D.M."/>
            <person name="Sun L."/>
            <person name="Toyonaga M."/>
            <person name="Kuroda K."/>
            <person name="Ohashi A."/>
            <person name="Cruz R."/>
            <person name="Yamaguchi T."/>
            <person name="Sekiguchi Y."/>
        </authorList>
    </citation>
    <scope>NUCLEOTIDE SEQUENCE [LARGE SCALE GENOMIC DNA]</scope>
    <source>
        <strain evidence="3">TC1</strain>
    </source>
</reference>
<dbReference type="GO" id="GO:0016020">
    <property type="term" value="C:membrane"/>
    <property type="evidence" value="ECO:0007669"/>
    <property type="project" value="InterPro"/>
</dbReference>
<keyword evidence="2" id="KW-0472">Membrane</keyword>
<dbReference type="Pfam" id="PF02325">
    <property type="entry name" value="CCB3_YggT"/>
    <property type="match status" value="1"/>
</dbReference>
<evidence type="ECO:0000256" key="1">
    <source>
        <dbReference type="ARBA" id="ARBA00010894"/>
    </source>
</evidence>
<dbReference type="EMBL" id="DF968181">
    <property type="protein sequence ID" value="GAP41424.1"/>
    <property type="molecule type" value="Genomic_DNA"/>
</dbReference>
<dbReference type="STRING" id="1678840.ATC1_131413"/>
<evidence type="ECO:0000256" key="2">
    <source>
        <dbReference type="SAM" id="Phobius"/>
    </source>
</evidence>
<keyword evidence="4" id="KW-1185">Reference proteome</keyword>
<keyword evidence="2" id="KW-1133">Transmembrane helix</keyword>
<feature type="transmembrane region" description="Helical" evidence="2">
    <location>
        <begin position="54"/>
        <end position="75"/>
    </location>
</feature>
<accession>A0A0S7BX94</accession>
<dbReference type="Proteomes" id="UP000053370">
    <property type="component" value="Unassembled WGS sequence"/>
</dbReference>
<dbReference type="AlphaFoldDB" id="A0A0S7BX94"/>
<proteinExistence type="inferred from homology"/>
<evidence type="ECO:0000313" key="4">
    <source>
        <dbReference type="Proteomes" id="UP000053370"/>
    </source>
</evidence>
<dbReference type="PANTHER" id="PTHR33219">
    <property type="entry name" value="YLMG HOMOLOG PROTEIN 2, CHLOROPLASTIC"/>
    <property type="match status" value="1"/>
</dbReference>
<evidence type="ECO:0000313" key="3">
    <source>
        <dbReference type="EMBL" id="GAP41424.1"/>
    </source>
</evidence>
<organism evidence="3">
    <name type="scientific">Flexilinea flocculi</name>
    <dbReference type="NCBI Taxonomy" id="1678840"/>
    <lineage>
        <taxon>Bacteria</taxon>
        <taxon>Bacillati</taxon>
        <taxon>Chloroflexota</taxon>
        <taxon>Anaerolineae</taxon>
        <taxon>Anaerolineales</taxon>
        <taxon>Anaerolineaceae</taxon>
        <taxon>Flexilinea</taxon>
    </lineage>
</organism>
<sequence>MSRFLELFISTLVNIMSTLLMVYIIVSWFVSPYNKYRAMLDRFMNTFLDPIRRIMPNTGMFDLSPIILMLILQFVESAARWFF</sequence>
<feature type="transmembrane region" description="Helical" evidence="2">
    <location>
        <begin position="12"/>
        <end position="33"/>
    </location>
</feature>
<dbReference type="OrthoDB" id="47652at2"/>
<dbReference type="PANTHER" id="PTHR33219:SF14">
    <property type="entry name" value="PROTEIN COFACTOR ASSEMBLY OF COMPLEX C SUBUNIT B CCB3, CHLOROPLASTIC-RELATED"/>
    <property type="match status" value="1"/>
</dbReference>
<protein>
    <submittedName>
        <fullName evidence="3">Uncharacterized conserved protein YggT, Ycf19 family</fullName>
    </submittedName>
</protein>